<organism evidence="2">
    <name type="scientific">termite gut metagenome</name>
    <dbReference type="NCBI Taxonomy" id="433724"/>
    <lineage>
        <taxon>unclassified sequences</taxon>
        <taxon>metagenomes</taxon>
        <taxon>organismal metagenomes</taxon>
    </lineage>
</organism>
<sequence>MECWEELAAKTLVDCQAILLSGIGETPMKVMQQNGIRVIQMSGLIDAGLDAVYLNLPIKILCQSEYTKCGESCGGASNGCG</sequence>
<dbReference type="Pfam" id="PF02579">
    <property type="entry name" value="Nitro_FeMo-Co"/>
    <property type="match status" value="1"/>
</dbReference>
<evidence type="ECO:0000313" key="2">
    <source>
        <dbReference type="EMBL" id="KAA6326096.1"/>
    </source>
</evidence>
<name>A0A5J4QW68_9ZZZZ</name>
<proteinExistence type="predicted"/>
<dbReference type="InterPro" id="IPR036105">
    <property type="entry name" value="DiNase_FeMo-co_biosyn_sf"/>
</dbReference>
<reference evidence="2" key="1">
    <citation type="submission" date="2019-03" db="EMBL/GenBank/DDBJ databases">
        <title>Single cell metagenomics reveals metabolic interactions within the superorganism composed of flagellate Streblomastix strix and complex community of Bacteroidetes bacteria on its surface.</title>
        <authorList>
            <person name="Treitli S.C."/>
            <person name="Kolisko M."/>
            <person name="Husnik F."/>
            <person name="Keeling P."/>
            <person name="Hampl V."/>
        </authorList>
    </citation>
    <scope>NUCLEOTIDE SEQUENCE</scope>
    <source>
        <strain evidence="2">STM</strain>
    </source>
</reference>
<comment type="caution">
    <text evidence="2">The sequence shown here is derived from an EMBL/GenBank/DDBJ whole genome shotgun (WGS) entry which is preliminary data.</text>
</comment>
<dbReference type="AlphaFoldDB" id="A0A5J4QW68"/>
<dbReference type="SUPFAM" id="SSF53146">
    <property type="entry name" value="Nitrogenase accessory factor-like"/>
    <property type="match status" value="1"/>
</dbReference>
<dbReference type="Gene3D" id="3.30.420.130">
    <property type="entry name" value="Dinitrogenase iron-molybdenum cofactor biosynthesis domain"/>
    <property type="match status" value="1"/>
</dbReference>
<feature type="domain" description="Dinitrogenase iron-molybdenum cofactor biosynthesis" evidence="1">
    <location>
        <begin position="13"/>
        <end position="52"/>
    </location>
</feature>
<evidence type="ECO:0000259" key="1">
    <source>
        <dbReference type="Pfam" id="PF02579"/>
    </source>
</evidence>
<dbReference type="EMBL" id="SNRY01002226">
    <property type="protein sequence ID" value="KAA6326096.1"/>
    <property type="molecule type" value="Genomic_DNA"/>
</dbReference>
<gene>
    <name evidence="2" type="ORF">EZS27_024758</name>
</gene>
<accession>A0A5J4QW68</accession>
<dbReference type="InterPro" id="IPR003731">
    <property type="entry name" value="Di-Nase_FeMo-co_biosynth"/>
</dbReference>
<protein>
    <submittedName>
        <fullName evidence="2">FeMo cofactor biosynthesis protein NifB</fullName>
    </submittedName>
</protein>